<sequence length="527" mass="57457">MRTDDWHLTQDLDTFLTRAGAFLHSQPALHTLPLTVTNNLRTRGPHVYGDGVPEFGTLEQDGAVRATFFRTPPHRLNLTVLTAEEADALAARLAALGQRLPGVHADRDTAAAFAEAWQRHTGATAILRERNRLYRLGTLTVPRPVPPGGPRIAGEADREHLIRWHDEFVAAVGSGVFRDAAEWADARIEQGGITFWETPDGTPAAMAGTTPQVAGQIRVAPVYTPPTCAAEATRAPPQPRSAVPPWPPERRRCSSSRTCRTRPATACTSGSATGRWRTSRCTTSRDRPYPLDLATVTRPSLCRGGGPMLKDLQCLEDSNSSVRLRAALAVGTDPDPRFIGKLIERCAVEPEFFVRDMLTWALTRHPASTTVPELLGELRSERAQARSQALHTLSKIGDRQAWPAITRALLTDTEDEVARSAWRAAVVLVPEGEEPELAGVLATQLGRGERATRLSLSRALIALGEVITPALRDAMTDPDPRRACARARHGTAVARPGCRLRERDRGGEARRGSRHDPPGRVTVGVDR</sequence>
<dbReference type="Pfam" id="PF13646">
    <property type="entry name" value="HEAT_2"/>
    <property type="match status" value="1"/>
</dbReference>
<name>S4N072_9ACTN</name>
<protein>
    <recommendedName>
        <fullName evidence="4">HEAT repeat-containing protein</fullName>
    </recommendedName>
</protein>
<dbReference type="HOGENOM" id="CLU_516691_0_0_11"/>
<dbReference type="SUPFAM" id="SSF48371">
    <property type="entry name" value="ARM repeat"/>
    <property type="match status" value="1"/>
</dbReference>
<keyword evidence="3" id="KW-1185">Reference proteome</keyword>
<comment type="caution">
    <text evidence="2">The sequence shown here is derived from an EMBL/GenBank/DDBJ whole genome shotgun (WGS) entry which is preliminary data.</text>
</comment>
<dbReference type="Gene3D" id="1.25.10.10">
    <property type="entry name" value="Leucine-rich Repeat Variant"/>
    <property type="match status" value="1"/>
</dbReference>
<gene>
    <name evidence="2" type="ORF">STAFG_3205</name>
</gene>
<dbReference type="EMBL" id="AOPY01001408">
    <property type="protein sequence ID" value="EPJ39712.1"/>
    <property type="molecule type" value="Genomic_DNA"/>
</dbReference>
<accession>S4N072</accession>
<feature type="compositionally biased region" description="Pro residues" evidence="1">
    <location>
        <begin position="236"/>
        <end position="247"/>
    </location>
</feature>
<feature type="region of interest" description="Disordered" evidence="1">
    <location>
        <begin position="496"/>
        <end position="527"/>
    </location>
</feature>
<feature type="compositionally biased region" description="Basic and acidic residues" evidence="1">
    <location>
        <begin position="499"/>
        <end position="518"/>
    </location>
</feature>
<reference evidence="2 3" key="1">
    <citation type="submission" date="2013-02" db="EMBL/GenBank/DDBJ databases">
        <title>Draft Genome Sequence of Streptomyces afghaniensis, Which Produces Compounds of the Julimycin B-Complex.</title>
        <authorList>
            <person name="Gruening B.A."/>
            <person name="Praeg A."/>
            <person name="Erxleben A."/>
            <person name="Guenther S."/>
            <person name="Fiedler H.-P."/>
            <person name="Goodfellow M."/>
            <person name="Mueller M."/>
        </authorList>
    </citation>
    <scope>NUCLEOTIDE SEQUENCE [LARGE SCALE GENOMIC DNA]</scope>
    <source>
        <strain evidence="2 3">772</strain>
    </source>
</reference>
<dbReference type="PATRIC" id="fig|1283301.3.peg.3177"/>
<feature type="region of interest" description="Disordered" evidence="1">
    <location>
        <begin position="229"/>
        <end position="257"/>
    </location>
</feature>
<evidence type="ECO:0000313" key="3">
    <source>
        <dbReference type="Proteomes" id="UP000015001"/>
    </source>
</evidence>
<dbReference type="InterPro" id="IPR011989">
    <property type="entry name" value="ARM-like"/>
</dbReference>
<evidence type="ECO:0000313" key="2">
    <source>
        <dbReference type="EMBL" id="EPJ39712.1"/>
    </source>
</evidence>
<evidence type="ECO:0008006" key="4">
    <source>
        <dbReference type="Google" id="ProtNLM"/>
    </source>
</evidence>
<organism evidence="2 3">
    <name type="scientific">Streptomyces afghaniensis 772</name>
    <dbReference type="NCBI Taxonomy" id="1283301"/>
    <lineage>
        <taxon>Bacteria</taxon>
        <taxon>Bacillati</taxon>
        <taxon>Actinomycetota</taxon>
        <taxon>Actinomycetes</taxon>
        <taxon>Kitasatosporales</taxon>
        <taxon>Streptomycetaceae</taxon>
        <taxon>Streptomyces</taxon>
    </lineage>
</organism>
<dbReference type="InterPro" id="IPR016024">
    <property type="entry name" value="ARM-type_fold"/>
</dbReference>
<dbReference type="Proteomes" id="UP000015001">
    <property type="component" value="Unassembled WGS sequence"/>
</dbReference>
<evidence type="ECO:0000256" key="1">
    <source>
        <dbReference type="SAM" id="MobiDB-lite"/>
    </source>
</evidence>
<proteinExistence type="predicted"/>
<dbReference type="AlphaFoldDB" id="S4N072"/>